<evidence type="ECO:0000313" key="3">
    <source>
        <dbReference type="Proteomes" id="UP000050794"/>
    </source>
</evidence>
<evidence type="ECO:0000256" key="1">
    <source>
        <dbReference type="SAM" id="MobiDB-lite"/>
    </source>
</evidence>
<organism evidence="3 4">
    <name type="scientific">Toxocara canis</name>
    <name type="common">Canine roundworm</name>
    <dbReference type="NCBI Taxonomy" id="6265"/>
    <lineage>
        <taxon>Eukaryota</taxon>
        <taxon>Metazoa</taxon>
        <taxon>Ecdysozoa</taxon>
        <taxon>Nematoda</taxon>
        <taxon>Chromadorea</taxon>
        <taxon>Rhabditida</taxon>
        <taxon>Spirurina</taxon>
        <taxon>Ascaridomorpha</taxon>
        <taxon>Ascaridoidea</taxon>
        <taxon>Toxocaridae</taxon>
        <taxon>Toxocara</taxon>
    </lineage>
</organism>
<feature type="compositionally biased region" description="Polar residues" evidence="1">
    <location>
        <begin position="222"/>
        <end position="233"/>
    </location>
</feature>
<sequence length="457" mass="50274">MEEIRQKIKAGNTQLSTQFEDLKKGIASVADDARRNALEERHKNLLNETGDVFNKAEDDAKKWKEQRAAEYEKELQRQEQDLHRAKPAKVVPQKAPEPTPPTDPKRTVRRLKPPSNDAKPLPTFATGPTKTSERKAESAKPSAAKPSAASAEPLKSQASSMAATTPQKTAGTTSAVSQAAPSPDAVRKDSVPRKQSGLSSFASKFDKTLATPTKAEPAKSSPLVTEKQTTSAASAVAVGKTSKPEPTKTTPFVTEKETTSAATAVGKTPKSAPTKTTPSTAVKQRTLAAGAKAPAQNDENASPRPDLSERRKSEIKSDGAAANRIKRVLGNADNKNVKRYGVARKKTEELMNFAKDENKEPDEDKPHRHQCVHRRNRFIRKPFDIDDLLGFDKENTFEDFEARFAAAAREKRPSAIKPSSPTKRRRLENRKIWISELQDIDKLYKTSELRDIINSAK</sequence>
<dbReference type="WBParaSite" id="TCNE_0001079301-mRNA-1">
    <property type="protein sequence ID" value="TCNE_0001079301-mRNA-1"/>
    <property type="gene ID" value="TCNE_0001079301"/>
</dbReference>
<evidence type="ECO:0000313" key="2">
    <source>
        <dbReference type="EMBL" id="VDM42114.1"/>
    </source>
</evidence>
<gene>
    <name evidence="2" type="ORF">TCNE_LOCUS10793</name>
</gene>
<reference evidence="4" key="1">
    <citation type="submission" date="2016-06" db="UniProtKB">
        <authorList>
            <consortium name="WormBaseParasite"/>
        </authorList>
    </citation>
    <scope>IDENTIFICATION</scope>
</reference>
<keyword evidence="3" id="KW-1185">Reference proteome</keyword>
<feature type="region of interest" description="Disordered" evidence="1">
    <location>
        <begin position="56"/>
        <end position="343"/>
    </location>
</feature>
<feature type="compositionally biased region" description="Polar residues" evidence="1">
    <location>
        <begin position="156"/>
        <end position="180"/>
    </location>
</feature>
<proteinExistence type="predicted"/>
<dbReference type="AlphaFoldDB" id="A0A183UQM3"/>
<dbReference type="Proteomes" id="UP000050794">
    <property type="component" value="Unassembled WGS sequence"/>
</dbReference>
<feature type="compositionally biased region" description="Basic and acidic residues" evidence="1">
    <location>
        <begin position="56"/>
        <end position="84"/>
    </location>
</feature>
<feature type="compositionally biased region" description="Low complexity" evidence="1">
    <location>
        <begin position="139"/>
        <end position="153"/>
    </location>
</feature>
<feature type="compositionally biased region" description="Low complexity" evidence="1">
    <location>
        <begin position="267"/>
        <end position="281"/>
    </location>
</feature>
<evidence type="ECO:0000313" key="4">
    <source>
        <dbReference type="WBParaSite" id="TCNE_0001079301-mRNA-1"/>
    </source>
</evidence>
<dbReference type="EMBL" id="UYWY01020619">
    <property type="protein sequence ID" value="VDM42114.1"/>
    <property type="molecule type" value="Genomic_DNA"/>
</dbReference>
<name>A0A183UQM3_TOXCA</name>
<feature type="compositionally biased region" description="Basic and acidic residues" evidence="1">
    <location>
        <begin position="306"/>
        <end position="317"/>
    </location>
</feature>
<protein>
    <submittedName>
        <fullName evidence="4">INCENP_ARK-bind domain-containing protein</fullName>
    </submittedName>
</protein>
<reference evidence="2 3" key="2">
    <citation type="submission" date="2018-11" db="EMBL/GenBank/DDBJ databases">
        <authorList>
            <consortium name="Pathogen Informatics"/>
        </authorList>
    </citation>
    <scope>NUCLEOTIDE SEQUENCE [LARGE SCALE GENOMIC DNA]</scope>
</reference>
<accession>A0A183UQM3</accession>